<proteinExistence type="inferred from homology"/>
<dbReference type="SMART" id="SM00529">
    <property type="entry name" value="HTH_DTXR"/>
    <property type="match status" value="1"/>
</dbReference>
<dbReference type="Pfam" id="PF01325">
    <property type="entry name" value="Fe_dep_repress"/>
    <property type="match status" value="1"/>
</dbReference>
<name>A0A257LUC8_UNCW3</name>
<dbReference type="PANTHER" id="PTHR33238">
    <property type="entry name" value="IRON (METAL) DEPENDENT REPRESSOR, DTXR FAMILY"/>
    <property type="match status" value="1"/>
</dbReference>
<dbReference type="InterPro" id="IPR036390">
    <property type="entry name" value="WH_DNA-bd_sf"/>
</dbReference>
<keyword evidence="4" id="KW-0804">Transcription</keyword>
<dbReference type="InterPro" id="IPR050536">
    <property type="entry name" value="DtxR_MntR_Metal-Reg"/>
</dbReference>
<evidence type="ECO:0000256" key="4">
    <source>
        <dbReference type="ARBA" id="ARBA00023163"/>
    </source>
</evidence>
<dbReference type="SUPFAM" id="SSF47979">
    <property type="entry name" value="Iron-dependent repressor protein, dimerization domain"/>
    <property type="match status" value="1"/>
</dbReference>
<protein>
    <submittedName>
        <fullName evidence="6">DtxR family transcriptional regulator</fullName>
    </submittedName>
</protein>
<evidence type="ECO:0000313" key="6">
    <source>
        <dbReference type="EMBL" id="OYV03032.1"/>
    </source>
</evidence>
<evidence type="ECO:0000259" key="5">
    <source>
        <dbReference type="PROSITE" id="PS50944"/>
    </source>
</evidence>
<dbReference type="Proteomes" id="UP000216312">
    <property type="component" value="Unassembled WGS sequence"/>
</dbReference>
<comment type="similarity">
    <text evidence="1">Belongs to the DtxR/MntR family.</text>
</comment>
<dbReference type="SUPFAM" id="SSF46785">
    <property type="entry name" value="Winged helix' DNA-binding domain"/>
    <property type="match status" value="1"/>
</dbReference>
<dbReference type="InterPro" id="IPR022687">
    <property type="entry name" value="HTH_DTXR"/>
</dbReference>
<dbReference type="Pfam" id="PF02742">
    <property type="entry name" value="Fe_dep_repr_C"/>
    <property type="match status" value="1"/>
</dbReference>
<dbReference type="EMBL" id="NMUJ01000027">
    <property type="protein sequence ID" value="OYV03032.1"/>
    <property type="molecule type" value="Genomic_DNA"/>
</dbReference>
<keyword evidence="3" id="KW-0238">DNA-binding</keyword>
<dbReference type="InterPro" id="IPR036421">
    <property type="entry name" value="Fe_dep_repressor_sf"/>
</dbReference>
<keyword evidence="2" id="KW-0805">Transcription regulation</keyword>
<feature type="domain" description="HTH dtxR-type" evidence="5">
    <location>
        <begin position="7"/>
        <end position="68"/>
    </location>
</feature>
<evidence type="ECO:0000256" key="3">
    <source>
        <dbReference type="ARBA" id="ARBA00023125"/>
    </source>
</evidence>
<accession>A0A257LUC8</accession>
<dbReference type="GO" id="GO:0046914">
    <property type="term" value="F:transition metal ion binding"/>
    <property type="evidence" value="ECO:0007669"/>
    <property type="project" value="InterPro"/>
</dbReference>
<dbReference type="AlphaFoldDB" id="A0A257LUC8"/>
<comment type="caution">
    <text evidence="6">The sequence shown here is derived from an EMBL/GenBank/DDBJ whole genome shotgun (WGS) entry which is preliminary data.</text>
</comment>
<sequence length="160" mass="18479">MRGKGKLTSSLEDYLEAIWLLSRESKVVRVRDVARRLGVTPASVVNAVKMLVRRGLVEHEPYGYISLTDKGMERATQIYERHTILTRFFRDILGLDSNSAERTACILEHHISEKALARLVKFLEFVEECPDVTPYWLKGLHHYLETGKRSVICPLRVKQR</sequence>
<dbReference type="InterPro" id="IPR036388">
    <property type="entry name" value="WH-like_DNA-bd_sf"/>
</dbReference>
<dbReference type="GO" id="GO:0046983">
    <property type="term" value="F:protein dimerization activity"/>
    <property type="evidence" value="ECO:0007669"/>
    <property type="project" value="InterPro"/>
</dbReference>
<dbReference type="GO" id="GO:0003700">
    <property type="term" value="F:DNA-binding transcription factor activity"/>
    <property type="evidence" value="ECO:0007669"/>
    <property type="project" value="InterPro"/>
</dbReference>
<dbReference type="Gene3D" id="1.10.10.10">
    <property type="entry name" value="Winged helix-like DNA-binding domain superfamily/Winged helix DNA-binding domain"/>
    <property type="match status" value="1"/>
</dbReference>
<dbReference type="GO" id="GO:0003677">
    <property type="term" value="F:DNA binding"/>
    <property type="evidence" value="ECO:0007669"/>
    <property type="project" value="UniProtKB-KW"/>
</dbReference>
<dbReference type="PANTHER" id="PTHR33238:SF7">
    <property type="entry name" value="IRON-DEPENDENT TRANSCRIPTIONAL REGULATOR"/>
    <property type="match status" value="1"/>
</dbReference>
<evidence type="ECO:0000256" key="1">
    <source>
        <dbReference type="ARBA" id="ARBA00007871"/>
    </source>
</evidence>
<organism evidence="6 7">
    <name type="scientific">candidate division WOR-3 bacterium 4484_18</name>
    <dbReference type="NCBI Taxonomy" id="2020626"/>
    <lineage>
        <taxon>Bacteria</taxon>
        <taxon>Bacteria division WOR-3</taxon>
    </lineage>
</organism>
<reference evidence="7" key="1">
    <citation type="submission" date="2017-07" db="EMBL/GenBank/DDBJ databases">
        <title>Novel pathways for hydrocarbon cycling and metabolic interdependencies in hydrothermal sediment communities.</title>
        <authorList>
            <person name="Dombrowski N."/>
            <person name="Seitz K."/>
            <person name="Teske A."/>
            <person name="Baker B."/>
        </authorList>
    </citation>
    <scope>NUCLEOTIDE SEQUENCE [LARGE SCALE GENOMIC DNA]</scope>
</reference>
<gene>
    <name evidence="6" type="ORF">CGW93_02780</name>
</gene>
<evidence type="ECO:0000313" key="7">
    <source>
        <dbReference type="Proteomes" id="UP000216312"/>
    </source>
</evidence>
<dbReference type="PROSITE" id="PS50944">
    <property type="entry name" value="HTH_DTXR"/>
    <property type="match status" value="1"/>
</dbReference>
<evidence type="ECO:0000256" key="2">
    <source>
        <dbReference type="ARBA" id="ARBA00023015"/>
    </source>
</evidence>
<dbReference type="InterPro" id="IPR022689">
    <property type="entry name" value="Iron_dep_repressor"/>
</dbReference>
<dbReference type="Gene3D" id="1.10.60.10">
    <property type="entry name" value="Iron dependent repressor, metal binding and dimerisation domain"/>
    <property type="match status" value="1"/>
</dbReference>
<dbReference type="InterPro" id="IPR001367">
    <property type="entry name" value="Fe_dep_repressor"/>
</dbReference>